<dbReference type="EMBL" id="VDCV01000014">
    <property type="protein sequence ID" value="KAB5527410.1"/>
    <property type="molecule type" value="Genomic_DNA"/>
</dbReference>
<organism evidence="2 3">
    <name type="scientific">Salix brachista</name>
    <dbReference type="NCBI Taxonomy" id="2182728"/>
    <lineage>
        <taxon>Eukaryota</taxon>
        <taxon>Viridiplantae</taxon>
        <taxon>Streptophyta</taxon>
        <taxon>Embryophyta</taxon>
        <taxon>Tracheophyta</taxon>
        <taxon>Spermatophyta</taxon>
        <taxon>Magnoliopsida</taxon>
        <taxon>eudicotyledons</taxon>
        <taxon>Gunneridae</taxon>
        <taxon>Pentapetalae</taxon>
        <taxon>rosids</taxon>
        <taxon>fabids</taxon>
        <taxon>Malpighiales</taxon>
        <taxon>Salicaceae</taxon>
        <taxon>Saliceae</taxon>
        <taxon>Salix</taxon>
    </lineage>
</organism>
<keyword evidence="3" id="KW-1185">Reference proteome</keyword>
<dbReference type="PANTHER" id="PTHR11444:SF1">
    <property type="entry name" value="FUMARATE HYDRATASE, MITOCHONDRIAL"/>
    <property type="match status" value="1"/>
</dbReference>
<dbReference type="Proteomes" id="UP000326939">
    <property type="component" value="Chromosome 14"/>
</dbReference>
<accession>A0A5N5KBH6</accession>
<dbReference type="InterPro" id="IPR022761">
    <property type="entry name" value="Fumarate_lyase_N"/>
</dbReference>
<dbReference type="GO" id="GO:0006108">
    <property type="term" value="P:malate metabolic process"/>
    <property type="evidence" value="ECO:0007669"/>
    <property type="project" value="TreeGrafter"/>
</dbReference>
<dbReference type="GO" id="GO:0004333">
    <property type="term" value="F:fumarate hydratase activity"/>
    <property type="evidence" value="ECO:0007669"/>
    <property type="project" value="InterPro"/>
</dbReference>
<evidence type="ECO:0000259" key="1">
    <source>
        <dbReference type="Pfam" id="PF00206"/>
    </source>
</evidence>
<sequence length="146" mass="16401">MWDCGSDFHLVLVNHSLRMRKELHTFVETSGALNTVATSLMKIANDIRLLGSDPRCGLGELILPENEPGIPLNARLFQWSVRRQNQFDMMVQFEVTELCEGNSSANRERISRLLHEDAVNGLMQHEKTERTAVVDVASPSLPGKQS</sequence>
<proteinExistence type="predicted"/>
<evidence type="ECO:0000313" key="3">
    <source>
        <dbReference type="Proteomes" id="UP000326939"/>
    </source>
</evidence>
<reference evidence="3" key="1">
    <citation type="journal article" date="2019" name="Gigascience">
        <title>De novo genome assembly of the endangered Acer yangbiense, a plant species with extremely small populations endemic to Yunnan Province, China.</title>
        <authorList>
            <person name="Yang J."/>
            <person name="Wariss H.M."/>
            <person name="Tao L."/>
            <person name="Zhang R."/>
            <person name="Yun Q."/>
            <person name="Hollingsworth P."/>
            <person name="Dao Z."/>
            <person name="Luo G."/>
            <person name="Guo H."/>
            <person name="Ma Y."/>
            <person name="Sun W."/>
        </authorList>
    </citation>
    <scope>NUCLEOTIDE SEQUENCE [LARGE SCALE GENOMIC DNA]</scope>
    <source>
        <strain evidence="3">cv. br00</strain>
    </source>
</reference>
<name>A0A5N5KBH6_9ROSI</name>
<dbReference type="GO" id="GO:0006106">
    <property type="term" value="P:fumarate metabolic process"/>
    <property type="evidence" value="ECO:0007669"/>
    <property type="project" value="InterPro"/>
</dbReference>
<dbReference type="AlphaFoldDB" id="A0A5N5KBH6"/>
<protein>
    <recommendedName>
        <fullName evidence="1">Fumarate lyase N-terminal domain-containing protein</fullName>
    </recommendedName>
</protein>
<dbReference type="GO" id="GO:0005739">
    <property type="term" value="C:mitochondrion"/>
    <property type="evidence" value="ECO:0007669"/>
    <property type="project" value="TreeGrafter"/>
</dbReference>
<evidence type="ECO:0000313" key="2">
    <source>
        <dbReference type="EMBL" id="KAB5527410.1"/>
    </source>
</evidence>
<dbReference type="Gene3D" id="1.20.200.10">
    <property type="entry name" value="Fumarase/aspartase (Central domain)"/>
    <property type="match status" value="1"/>
</dbReference>
<feature type="domain" description="Fumarate lyase N-terminal" evidence="1">
    <location>
        <begin position="23"/>
        <end position="69"/>
    </location>
</feature>
<gene>
    <name evidence="2" type="ORF">DKX38_021257</name>
</gene>
<dbReference type="InterPro" id="IPR005677">
    <property type="entry name" value="Fum_hydII"/>
</dbReference>
<comment type="caution">
    <text evidence="2">The sequence shown here is derived from an EMBL/GenBank/DDBJ whole genome shotgun (WGS) entry which is preliminary data.</text>
</comment>
<dbReference type="PANTHER" id="PTHR11444">
    <property type="entry name" value="ASPARTATEAMMONIA/ARGININOSUCCINATE/ADENYLOSUCCINATE LYASE"/>
    <property type="match status" value="1"/>
</dbReference>
<dbReference type="SUPFAM" id="SSF48557">
    <property type="entry name" value="L-aspartase-like"/>
    <property type="match status" value="1"/>
</dbReference>
<dbReference type="Pfam" id="PF00206">
    <property type="entry name" value="Lyase_1"/>
    <property type="match status" value="1"/>
</dbReference>
<dbReference type="GO" id="GO:0006099">
    <property type="term" value="P:tricarboxylic acid cycle"/>
    <property type="evidence" value="ECO:0007669"/>
    <property type="project" value="TreeGrafter"/>
</dbReference>
<dbReference type="InterPro" id="IPR008948">
    <property type="entry name" value="L-Aspartase-like"/>
</dbReference>